<evidence type="ECO:0000313" key="1">
    <source>
        <dbReference type="EMBL" id="OXA42215.1"/>
    </source>
</evidence>
<gene>
    <name evidence="1" type="ORF">Fcan01_22945</name>
</gene>
<reference evidence="1 2" key="1">
    <citation type="submission" date="2015-12" db="EMBL/GenBank/DDBJ databases">
        <title>The genome of Folsomia candida.</title>
        <authorList>
            <person name="Faddeeva A."/>
            <person name="Derks M.F."/>
            <person name="Anvar Y."/>
            <person name="Smit S."/>
            <person name="Van Straalen N."/>
            <person name="Roelofs D."/>
        </authorList>
    </citation>
    <scope>NUCLEOTIDE SEQUENCE [LARGE SCALE GENOMIC DNA]</scope>
    <source>
        <strain evidence="1 2">VU population</strain>
        <tissue evidence="1">Whole body</tissue>
    </source>
</reference>
<dbReference type="Proteomes" id="UP000198287">
    <property type="component" value="Unassembled WGS sequence"/>
</dbReference>
<dbReference type="OrthoDB" id="8292335at2759"/>
<evidence type="ECO:0000313" key="2">
    <source>
        <dbReference type="Proteomes" id="UP000198287"/>
    </source>
</evidence>
<dbReference type="EMBL" id="LNIX01000026">
    <property type="protein sequence ID" value="OXA42215.1"/>
    <property type="molecule type" value="Genomic_DNA"/>
</dbReference>
<evidence type="ECO:0008006" key="3">
    <source>
        <dbReference type="Google" id="ProtNLM"/>
    </source>
</evidence>
<organism evidence="1 2">
    <name type="scientific">Folsomia candida</name>
    <name type="common">Springtail</name>
    <dbReference type="NCBI Taxonomy" id="158441"/>
    <lineage>
        <taxon>Eukaryota</taxon>
        <taxon>Metazoa</taxon>
        <taxon>Ecdysozoa</taxon>
        <taxon>Arthropoda</taxon>
        <taxon>Hexapoda</taxon>
        <taxon>Collembola</taxon>
        <taxon>Entomobryomorpha</taxon>
        <taxon>Isotomoidea</taxon>
        <taxon>Isotomidae</taxon>
        <taxon>Proisotominae</taxon>
        <taxon>Folsomia</taxon>
    </lineage>
</organism>
<name>A0A226D9H7_FOLCA</name>
<proteinExistence type="predicted"/>
<sequence>MSWNEESKESKFFSDGEHDPTFSPYSGHTLIPDVIPYLYKFLGISTIKKCRLVCKSWKYEATPILEARTLIEIRLDSGNNDNRRRQGWRWDEGIVEKLGFNAHLKISSYKPTLPPTNLEAFPCVRNSLGSADEEMGWKLPAFPVMKSFTIYNRKTKKVGFEFERGPVSGSFGRIDYKLCFPVLEILCVHSYDVSTVDAFIQPEGGACSAVKSVRKVCINLWWYTRTNQLARLCERFLHVFPNARILGSNH</sequence>
<dbReference type="AlphaFoldDB" id="A0A226D9H7"/>
<accession>A0A226D9H7</accession>
<keyword evidence="2" id="KW-1185">Reference proteome</keyword>
<comment type="caution">
    <text evidence="1">The sequence shown here is derived from an EMBL/GenBank/DDBJ whole genome shotgun (WGS) entry which is preliminary data.</text>
</comment>
<protein>
    <recommendedName>
        <fullName evidence="3">F-box domain-containing protein</fullName>
    </recommendedName>
</protein>